<dbReference type="SUPFAM" id="SSF46785">
    <property type="entry name" value="Winged helix' DNA-binding domain"/>
    <property type="match status" value="1"/>
</dbReference>
<comment type="caution">
    <text evidence="6">The sequence shown here is derived from an EMBL/GenBank/DDBJ whole genome shotgun (WGS) entry which is preliminary data.</text>
</comment>
<keyword evidence="4" id="KW-0804">Transcription</keyword>
<dbReference type="GO" id="GO:0003700">
    <property type="term" value="F:DNA-binding transcription factor activity"/>
    <property type="evidence" value="ECO:0007669"/>
    <property type="project" value="InterPro"/>
</dbReference>
<evidence type="ECO:0000256" key="4">
    <source>
        <dbReference type="ARBA" id="ARBA00023163"/>
    </source>
</evidence>
<dbReference type="PANTHER" id="PTHR33238">
    <property type="entry name" value="IRON (METAL) DEPENDENT REPRESSOR, DTXR FAMILY"/>
    <property type="match status" value="1"/>
</dbReference>
<evidence type="ECO:0000313" key="7">
    <source>
        <dbReference type="Proteomes" id="UP000824135"/>
    </source>
</evidence>
<dbReference type="GO" id="GO:0046914">
    <property type="term" value="F:transition metal ion binding"/>
    <property type="evidence" value="ECO:0007669"/>
    <property type="project" value="InterPro"/>
</dbReference>
<dbReference type="InterPro" id="IPR050536">
    <property type="entry name" value="DtxR_MntR_Metal-Reg"/>
</dbReference>
<dbReference type="SUPFAM" id="SSF47979">
    <property type="entry name" value="Iron-dependent repressor protein, dimerization domain"/>
    <property type="match status" value="1"/>
</dbReference>
<dbReference type="InterPro" id="IPR022687">
    <property type="entry name" value="HTH_DTXR"/>
</dbReference>
<dbReference type="InterPro" id="IPR036421">
    <property type="entry name" value="Fe_dep_repressor_sf"/>
</dbReference>
<dbReference type="EMBL" id="DXCO01000026">
    <property type="protein sequence ID" value="HIY78042.1"/>
    <property type="molecule type" value="Genomic_DNA"/>
</dbReference>
<evidence type="ECO:0000256" key="3">
    <source>
        <dbReference type="ARBA" id="ARBA00023125"/>
    </source>
</evidence>
<dbReference type="InterPro" id="IPR001367">
    <property type="entry name" value="Fe_dep_repressor"/>
</dbReference>
<proteinExistence type="inferred from homology"/>
<dbReference type="InterPro" id="IPR036390">
    <property type="entry name" value="WH_DNA-bd_sf"/>
</dbReference>
<keyword evidence="2" id="KW-0805">Transcription regulation</keyword>
<keyword evidence="3" id="KW-0238">DNA-binding</keyword>
<evidence type="ECO:0000256" key="2">
    <source>
        <dbReference type="ARBA" id="ARBA00023015"/>
    </source>
</evidence>
<dbReference type="Gene3D" id="1.10.60.10">
    <property type="entry name" value="Iron dependent repressor, metal binding and dimerisation domain"/>
    <property type="match status" value="1"/>
</dbReference>
<dbReference type="Pfam" id="PF02742">
    <property type="entry name" value="Fe_dep_repr_C"/>
    <property type="match status" value="1"/>
</dbReference>
<dbReference type="InterPro" id="IPR036388">
    <property type="entry name" value="WH-like_DNA-bd_sf"/>
</dbReference>
<protein>
    <submittedName>
        <fullName evidence="6">Metal-dependent transcriptional regulator</fullName>
    </submittedName>
</protein>
<dbReference type="GO" id="GO:0046983">
    <property type="term" value="F:protein dimerization activity"/>
    <property type="evidence" value="ECO:0007669"/>
    <property type="project" value="InterPro"/>
</dbReference>
<name>A0A9D1Z8L5_9FIRM</name>
<gene>
    <name evidence="6" type="ORF">H9728_03265</name>
</gene>
<organism evidence="6 7">
    <name type="scientific">Candidatus Borkfalkia excrementavium</name>
    <dbReference type="NCBI Taxonomy" id="2838505"/>
    <lineage>
        <taxon>Bacteria</taxon>
        <taxon>Bacillati</taxon>
        <taxon>Bacillota</taxon>
        <taxon>Clostridia</taxon>
        <taxon>Christensenellales</taxon>
        <taxon>Christensenellaceae</taxon>
        <taxon>Candidatus Borkfalkia</taxon>
    </lineage>
</organism>
<reference evidence="6" key="1">
    <citation type="journal article" date="2021" name="PeerJ">
        <title>Extensive microbial diversity within the chicken gut microbiome revealed by metagenomics and culture.</title>
        <authorList>
            <person name="Gilroy R."/>
            <person name="Ravi A."/>
            <person name="Getino M."/>
            <person name="Pursley I."/>
            <person name="Horton D.L."/>
            <person name="Alikhan N.F."/>
            <person name="Baker D."/>
            <person name="Gharbi K."/>
            <person name="Hall N."/>
            <person name="Watson M."/>
            <person name="Adriaenssens E.M."/>
            <person name="Foster-Nyarko E."/>
            <person name="Jarju S."/>
            <person name="Secka A."/>
            <person name="Antonio M."/>
            <person name="Oren A."/>
            <person name="Chaudhuri R.R."/>
            <person name="La Ragione R."/>
            <person name="Hildebrand F."/>
            <person name="Pallen M.J."/>
        </authorList>
    </citation>
    <scope>NUCLEOTIDE SEQUENCE</scope>
    <source>
        <strain evidence="6">CHK199-9574</strain>
    </source>
</reference>
<dbReference type="PANTHER" id="PTHR33238:SF7">
    <property type="entry name" value="IRON-DEPENDENT TRANSCRIPTIONAL REGULATOR"/>
    <property type="match status" value="1"/>
</dbReference>
<dbReference type="SMART" id="SM00529">
    <property type="entry name" value="HTH_DTXR"/>
    <property type="match status" value="1"/>
</dbReference>
<accession>A0A9D1Z8L5</accession>
<dbReference type="Pfam" id="PF01325">
    <property type="entry name" value="Fe_dep_repress"/>
    <property type="match status" value="1"/>
</dbReference>
<dbReference type="GO" id="GO:0003677">
    <property type="term" value="F:DNA binding"/>
    <property type="evidence" value="ECO:0007669"/>
    <property type="project" value="UniProtKB-KW"/>
</dbReference>
<dbReference type="Proteomes" id="UP000824135">
    <property type="component" value="Unassembled WGS sequence"/>
</dbReference>
<reference evidence="6" key="2">
    <citation type="submission" date="2021-04" db="EMBL/GenBank/DDBJ databases">
        <authorList>
            <person name="Gilroy R."/>
        </authorList>
    </citation>
    <scope>NUCLEOTIDE SEQUENCE</scope>
    <source>
        <strain evidence="6">CHK199-9574</strain>
    </source>
</reference>
<comment type="similarity">
    <text evidence="1">Belongs to the DtxR/MntR family.</text>
</comment>
<feature type="domain" description="HTH dtxR-type" evidence="5">
    <location>
        <begin position="1"/>
        <end position="63"/>
    </location>
</feature>
<dbReference type="PROSITE" id="PS50944">
    <property type="entry name" value="HTH_DTXR"/>
    <property type="match status" value="1"/>
</dbReference>
<evidence type="ECO:0000313" key="6">
    <source>
        <dbReference type="EMBL" id="HIY78042.1"/>
    </source>
</evidence>
<dbReference type="Gene3D" id="1.10.10.10">
    <property type="entry name" value="Winged helix-like DNA-binding domain superfamily/Winged helix DNA-binding domain"/>
    <property type="match status" value="1"/>
</dbReference>
<dbReference type="AlphaFoldDB" id="A0A9D1Z8L5"/>
<evidence type="ECO:0000259" key="5">
    <source>
        <dbReference type="PROSITE" id="PS50944"/>
    </source>
</evidence>
<dbReference type="InterPro" id="IPR022689">
    <property type="entry name" value="Iron_dep_repressor"/>
</dbReference>
<sequence length="120" mass="13432">MIDNESGEDYLEAILRLSSAKQDVHSVEVARELGVSKPAVTKAMRILTQKGYVQIIDNHIHLTESGQKYAASVYERHRTLTDFLRNLGVSAEAAETDACRMEHILSEETYAAIRRSVKGK</sequence>
<evidence type="ECO:0000256" key="1">
    <source>
        <dbReference type="ARBA" id="ARBA00007871"/>
    </source>
</evidence>